<proteinExistence type="predicted"/>
<evidence type="ECO:0000313" key="2">
    <source>
        <dbReference type="EMBL" id="PEN06777.1"/>
    </source>
</evidence>
<keyword evidence="3" id="KW-1185">Reference proteome</keyword>
<dbReference type="PANTHER" id="PTHR11735:SF11">
    <property type="entry name" value="TRNA THREONYLCARBAMOYLADENOSINE BIOSYNTHESIS PROTEIN TSAB"/>
    <property type="match status" value="1"/>
</dbReference>
<dbReference type="NCBIfam" id="TIGR03725">
    <property type="entry name" value="T6A_YeaZ"/>
    <property type="match status" value="1"/>
</dbReference>
<dbReference type="GO" id="GO:0005829">
    <property type="term" value="C:cytosol"/>
    <property type="evidence" value="ECO:0007669"/>
    <property type="project" value="TreeGrafter"/>
</dbReference>
<dbReference type="GO" id="GO:0002949">
    <property type="term" value="P:tRNA threonylcarbamoyladenosine modification"/>
    <property type="evidence" value="ECO:0007669"/>
    <property type="project" value="InterPro"/>
</dbReference>
<sequence>MNTLLALETADTACGVAVWHNDACRAAAHIHRPRVHAARLTPLIQETLAHADMSAGQVDAVAVSAGPGSYTGLRIGMSTAKGFAMARTLPLIPVPTLEAAAYALAPWASPGDLVVPTIDARRNDVFAAAYLRTDESWSPLVDAGPYDISTLADAVWDATTGKGVIWCTGPGAEKAATPLRNHDAAQPVASKIRVVPASHRALSARHVAQRGWTLAHEGVRADPRTVEPAYLKAFHGTPSAKSV</sequence>
<keyword evidence="2" id="KW-0808">Transferase</keyword>
<dbReference type="AlphaFoldDB" id="A0A2H3NXC7"/>
<dbReference type="InterPro" id="IPR022496">
    <property type="entry name" value="T6A_TsaB"/>
</dbReference>
<dbReference type="Gene3D" id="3.30.420.40">
    <property type="match status" value="2"/>
</dbReference>
<dbReference type="RefSeq" id="WP_098062303.1">
    <property type="nucleotide sequence ID" value="NZ_PDEP01000007.1"/>
</dbReference>
<dbReference type="CDD" id="cd24032">
    <property type="entry name" value="ASKHA_NBD_TsaB"/>
    <property type="match status" value="1"/>
</dbReference>
<dbReference type="GO" id="GO:0016740">
    <property type="term" value="F:transferase activity"/>
    <property type="evidence" value="ECO:0007669"/>
    <property type="project" value="UniProtKB-KW"/>
</dbReference>
<comment type="caution">
    <text evidence="2">The sequence shown here is derived from an EMBL/GenBank/DDBJ whole genome shotgun (WGS) entry which is preliminary data.</text>
</comment>
<reference evidence="2 3" key="1">
    <citation type="submission" date="2017-10" db="EMBL/GenBank/DDBJ databases">
        <title>Draft genome of Longimonas halophila.</title>
        <authorList>
            <person name="Goh K.M."/>
            <person name="Shamsir M.S."/>
            <person name="Lim S.W."/>
        </authorList>
    </citation>
    <scope>NUCLEOTIDE SEQUENCE [LARGE SCALE GENOMIC DNA]</scope>
    <source>
        <strain evidence="2 3">KCTC 42399</strain>
    </source>
</reference>
<dbReference type="InterPro" id="IPR000905">
    <property type="entry name" value="Gcp-like_dom"/>
</dbReference>
<organism evidence="2 3">
    <name type="scientific">Longimonas halophila</name>
    <dbReference type="NCBI Taxonomy" id="1469170"/>
    <lineage>
        <taxon>Bacteria</taxon>
        <taxon>Pseudomonadati</taxon>
        <taxon>Rhodothermota</taxon>
        <taxon>Rhodothermia</taxon>
        <taxon>Rhodothermales</taxon>
        <taxon>Salisaetaceae</taxon>
        <taxon>Longimonas</taxon>
    </lineage>
</organism>
<evidence type="ECO:0000313" key="3">
    <source>
        <dbReference type="Proteomes" id="UP000221024"/>
    </source>
</evidence>
<dbReference type="OrthoDB" id="9784166at2"/>
<dbReference type="InterPro" id="IPR043129">
    <property type="entry name" value="ATPase_NBD"/>
</dbReference>
<evidence type="ECO:0000259" key="1">
    <source>
        <dbReference type="Pfam" id="PF00814"/>
    </source>
</evidence>
<dbReference type="PANTHER" id="PTHR11735">
    <property type="entry name" value="TRNA N6-ADENOSINE THREONYLCARBAMOYLTRANSFERASE"/>
    <property type="match status" value="1"/>
</dbReference>
<feature type="domain" description="Gcp-like" evidence="1">
    <location>
        <begin position="34"/>
        <end position="138"/>
    </location>
</feature>
<protein>
    <submittedName>
        <fullName evidence="2">tRNA (Adenosine(37)-N6)-threonylcarbamoyltransferase complex dimerization subunit type 1 TsaB</fullName>
    </submittedName>
</protein>
<dbReference type="EMBL" id="PDEP01000007">
    <property type="protein sequence ID" value="PEN06777.1"/>
    <property type="molecule type" value="Genomic_DNA"/>
</dbReference>
<dbReference type="Proteomes" id="UP000221024">
    <property type="component" value="Unassembled WGS sequence"/>
</dbReference>
<name>A0A2H3NXC7_9BACT</name>
<dbReference type="SUPFAM" id="SSF53067">
    <property type="entry name" value="Actin-like ATPase domain"/>
    <property type="match status" value="2"/>
</dbReference>
<gene>
    <name evidence="2" type="primary">tsaB</name>
    <name evidence="2" type="ORF">CRI93_09065</name>
</gene>
<dbReference type="Pfam" id="PF00814">
    <property type="entry name" value="TsaD"/>
    <property type="match status" value="1"/>
</dbReference>
<accession>A0A2H3NXC7</accession>